<dbReference type="Proteomes" id="UP001202402">
    <property type="component" value="Unassembled WGS sequence"/>
</dbReference>
<proteinExistence type="predicted"/>
<protein>
    <submittedName>
        <fullName evidence="2">Thioredoxin family protein</fullName>
    </submittedName>
</protein>
<organism evidence="2 3">
    <name type="scientific">Amedibacillus hominis</name>
    <dbReference type="NCBI Taxonomy" id="2897776"/>
    <lineage>
        <taxon>Bacteria</taxon>
        <taxon>Bacillati</taxon>
        <taxon>Bacillota</taxon>
        <taxon>Erysipelotrichia</taxon>
        <taxon>Erysipelotrichales</taxon>
        <taxon>Erysipelotrichaceae</taxon>
        <taxon>Amedibacillus</taxon>
    </lineage>
</organism>
<reference evidence="2 3" key="1">
    <citation type="submission" date="2022-02" db="EMBL/GenBank/DDBJ databases">
        <title>Genome of Erysipelotrichaceae sp. nov. NSJ-176 isolated from human feces.</title>
        <authorList>
            <person name="Abdugheni R."/>
        </authorList>
    </citation>
    <scope>NUCLEOTIDE SEQUENCE [LARGE SCALE GENOMIC DNA]</scope>
    <source>
        <strain evidence="2 3">NSJ-176</strain>
    </source>
</reference>
<dbReference type="PROSITE" id="PS51257">
    <property type="entry name" value="PROKAR_LIPOPROTEIN"/>
    <property type="match status" value="1"/>
</dbReference>
<dbReference type="PROSITE" id="PS51354">
    <property type="entry name" value="GLUTAREDOXIN_2"/>
    <property type="match status" value="1"/>
</dbReference>
<dbReference type="SUPFAM" id="SSF52833">
    <property type="entry name" value="Thioredoxin-like"/>
    <property type="match status" value="1"/>
</dbReference>
<sequence>MKKMMCAILTTLMLSGCFGSSQTKGEPIEVSAREVVDRLQNQKKDSFLLYITTDNCYSCDEYKKVIEELQDIKPFDIYELHINLKEEDEDVKEALSELEVVIGDYTAFPMTYYFYKGNLQPENIKAGYIEKGDYEKWLKDLRIL</sequence>
<dbReference type="InterPro" id="IPR012336">
    <property type="entry name" value="Thioredoxin-like_fold"/>
</dbReference>
<keyword evidence="3" id="KW-1185">Reference proteome</keyword>
<accession>A0ABS9R482</accession>
<dbReference type="RefSeq" id="WP_117455733.1">
    <property type="nucleotide sequence ID" value="NZ_JAKVPQ010000002.1"/>
</dbReference>
<evidence type="ECO:0000313" key="3">
    <source>
        <dbReference type="Proteomes" id="UP001202402"/>
    </source>
</evidence>
<gene>
    <name evidence="2" type="ORF">LQE99_04840</name>
</gene>
<comment type="caution">
    <text evidence="2">The sequence shown here is derived from an EMBL/GenBank/DDBJ whole genome shotgun (WGS) entry which is preliminary data.</text>
</comment>
<dbReference type="EMBL" id="JAKVPQ010000002">
    <property type="protein sequence ID" value="MCH4284462.1"/>
    <property type="molecule type" value="Genomic_DNA"/>
</dbReference>
<dbReference type="InterPro" id="IPR036249">
    <property type="entry name" value="Thioredoxin-like_sf"/>
</dbReference>
<evidence type="ECO:0000259" key="1">
    <source>
        <dbReference type="Pfam" id="PF13098"/>
    </source>
</evidence>
<name>A0ABS9R482_9FIRM</name>
<dbReference type="Gene3D" id="3.40.30.10">
    <property type="entry name" value="Glutaredoxin"/>
    <property type="match status" value="1"/>
</dbReference>
<dbReference type="Pfam" id="PF13098">
    <property type="entry name" value="Thioredoxin_2"/>
    <property type="match status" value="1"/>
</dbReference>
<feature type="domain" description="Thioredoxin-like fold" evidence="1">
    <location>
        <begin position="42"/>
        <end position="138"/>
    </location>
</feature>
<evidence type="ECO:0000313" key="2">
    <source>
        <dbReference type="EMBL" id="MCH4284462.1"/>
    </source>
</evidence>